<reference evidence="4 5" key="1">
    <citation type="journal article" date="2012" name="Science">
        <title>The Paleozoic origin of enzymatic lignin decomposition reconstructed from 31 fungal genomes.</title>
        <authorList>
            <person name="Floudas D."/>
            <person name="Binder M."/>
            <person name="Riley R."/>
            <person name="Barry K."/>
            <person name="Blanchette R.A."/>
            <person name="Henrissat B."/>
            <person name="Martinez A.T."/>
            <person name="Otillar R."/>
            <person name="Spatafora J.W."/>
            <person name="Yadav J.S."/>
            <person name="Aerts A."/>
            <person name="Benoit I."/>
            <person name="Boyd A."/>
            <person name="Carlson A."/>
            <person name="Copeland A."/>
            <person name="Coutinho P.M."/>
            <person name="de Vries R.P."/>
            <person name="Ferreira P."/>
            <person name="Findley K."/>
            <person name="Foster B."/>
            <person name="Gaskell J."/>
            <person name="Glotzer D."/>
            <person name="Gorecki P."/>
            <person name="Heitman J."/>
            <person name="Hesse C."/>
            <person name="Hori C."/>
            <person name="Igarashi K."/>
            <person name="Jurgens J.A."/>
            <person name="Kallen N."/>
            <person name="Kersten P."/>
            <person name="Kohler A."/>
            <person name="Kuees U."/>
            <person name="Kumar T.K.A."/>
            <person name="Kuo A."/>
            <person name="LaButti K."/>
            <person name="Larrondo L.F."/>
            <person name="Lindquist E."/>
            <person name="Ling A."/>
            <person name="Lombard V."/>
            <person name="Lucas S."/>
            <person name="Lundell T."/>
            <person name="Martin R."/>
            <person name="McLaughlin D.J."/>
            <person name="Morgenstern I."/>
            <person name="Morin E."/>
            <person name="Murat C."/>
            <person name="Nagy L.G."/>
            <person name="Nolan M."/>
            <person name="Ohm R.A."/>
            <person name="Patyshakuliyeva A."/>
            <person name="Rokas A."/>
            <person name="Ruiz-Duenas F.J."/>
            <person name="Sabat G."/>
            <person name="Salamov A."/>
            <person name="Samejima M."/>
            <person name="Schmutz J."/>
            <person name="Slot J.C."/>
            <person name="St John F."/>
            <person name="Stenlid J."/>
            <person name="Sun H."/>
            <person name="Sun S."/>
            <person name="Syed K."/>
            <person name="Tsang A."/>
            <person name="Wiebenga A."/>
            <person name="Young D."/>
            <person name="Pisabarro A."/>
            <person name="Eastwood D.C."/>
            <person name="Martin F."/>
            <person name="Cullen D."/>
            <person name="Grigoriev I.V."/>
            <person name="Hibbett D.S."/>
        </authorList>
    </citation>
    <scope>NUCLEOTIDE SEQUENCE [LARGE SCALE GENOMIC DNA]</scope>
    <source>
        <strain evidence="4 5">ATCC 11539</strain>
    </source>
</reference>
<organism evidence="4 5">
    <name type="scientific">Gloeophyllum trabeum (strain ATCC 11539 / FP-39264 / Madison 617)</name>
    <name type="common">Brown rot fungus</name>
    <dbReference type="NCBI Taxonomy" id="670483"/>
    <lineage>
        <taxon>Eukaryota</taxon>
        <taxon>Fungi</taxon>
        <taxon>Dikarya</taxon>
        <taxon>Basidiomycota</taxon>
        <taxon>Agaricomycotina</taxon>
        <taxon>Agaricomycetes</taxon>
        <taxon>Gloeophyllales</taxon>
        <taxon>Gloeophyllaceae</taxon>
        <taxon>Gloeophyllum</taxon>
    </lineage>
</organism>
<proteinExistence type="predicted"/>
<dbReference type="GO" id="GO:0046872">
    <property type="term" value="F:metal ion binding"/>
    <property type="evidence" value="ECO:0007669"/>
    <property type="project" value="UniProtKB-KW"/>
</dbReference>
<evidence type="ECO:0000259" key="3">
    <source>
        <dbReference type="Pfam" id="PF07883"/>
    </source>
</evidence>
<evidence type="ECO:0000313" key="4">
    <source>
        <dbReference type="EMBL" id="EPQ53742.1"/>
    </source>
</evidence>
<dbReference type="InterPro" id="IPR014710">
    <property type="entry name" value="RmlC-like_jellyroll"/>
</dbReference>
<dbReference type="AlphaFoldDB" id="S7Q2G6"/>
<dbReference type="PANTHER" id="PTHR35848">
    <property type="entry name" value="OXALATE-BINDING PROTEIN"/>
    <property type="match status" value="1"/>
</dbReference>
<dbReference type="Gene3D" id="2.60.120.10">
    <property type="entry name" value="Jelly Rolls"/>
    <property type="match status" value="1"/>
</dbReference>
<keyword evidence="5" id="KW-1185">Reference proteome</keyword>
<dbReference type="OMA" id="APCAQRI"/>
<dbReference type="PANTHER" id="PTHR35848:SF9">
    <property type="entry name" value="SLL1358 PROTEIN"/>
    <property type="match status" value="1"/>
</dbReference>
<dbReference type="Pfam" id="PF07883">
    <property type="entry name" value="Cupin_2"/>
    <property type="match status" value="1"/>
</dbReference>
<protein>
    <recommendedName>
        <fullName evidence="3">Cupin type-2 domain-containing protein</fullName>
    </recommendedName>
</protein>
<dbReference type="OrthoDB" id="10263073at2759"/>
<dbReference type="EMBL" id="KB469305">
    <property type="protein sequence ID" value="EPQ53742.1"/>
    <property type="molecule type" value="Genomic_DNA"/>
</dbReference>
<dbReference type="InterPro" id="IPR051610">
    <property type="entry name" value="GPI/OXD"/>
</dbReference>
<dbReference type="InterPro" id="IPR011051">
    <property type="entry name" value="RmlC_Cupin_sf"/>
</dbReference>
<dbReference type="SUPFAM" id="SSF51182">
    <property type="entry name" value="RmlC-like cupins"/>
    <property type="match status" value="1"/>
</dbReference>
<feature type="region of interest" description="Disordered" evidence="2">
    <location>
        <begin position="1"/>
        <end position="25"/>
    </location>
</feature>
<dbReference type="GeneID" id="19298388"/>
<dbReference type="eggNOG" id="ENOG502SCUH">
    <property type="taxonomic scope" value="Eukaryota"/>
</dbReference>
<dbReference type="Proteomes" id="UP000030669">
    <property type="component" value="Unassembled WGS sequence"/>
</dbReference>
<evidence type="ECO:0000313" key="5">
    <source>
        <dbReference type="Proteomes" id="UP000030669"/>
    </source>
</evidence>
<sequence>MLTTKQPYIVRTNDTPTQRGGHPFDPEVHREQIRLGDITGLTKTAVHLVHLPPHKESTVLHWHANDDEWVYVISAGEGAVMRIKEGDAETKDVPINGGDFFAFPAGLRRSHSMNAGAGEVVYLMGGSREKMDVCYYSEKKITAIVDRTVPEGLNFWAVKEDDILR</sequence>
<dbReference type="RefSeq" id="XP_007868031.1">
    <property type="nucleotide sequence ID" value="XM_007869840.1"/>
</dbReference>
<dbReference type="KEGG" id="gtr:GLOTRDRAFT_100723"/>
<accession>S7Q2G6</accession>
<evidence type="ECO:0000256" key="1">
    <source>
        <dbReference type="ARBA" id="ARBA00022723"/>
    </source>
</evidence>
<feature type="domain" description="Cupin type-2" evidence="3">
    <location>
        <begin position="48"/>
        <end position="124"/>
    </location>
</feature>
<dbReference type="CDD" id="cd02224">
    <property type="entry name" value="cupin_SPO2919-like"/>
    <property type="match status" value="1"/>
</dbReference>
<name>S7Q2G6_GLOTA</name>
<dbReference type="HOGENOM" id="CLU_110331_1_0_1"/>
<feature type="compositionally biased region" description="Polar residues" evidence="2">
    <location>
        <begin position="1"/>
        <end position="18"/>
    </location>
</feature>
<gene>
    <name evidence="4" type="ORF">GLOTRDRAFT_100723</name>
</gene>
<evidence type="ECO:0000256" key="2">
    <source>
        <dbReference type="SAM" id="MobiDB-lite"/>
    </source>
</evidence>
<dbReference type="InterPro" id="IPR013096">
    <property type="entry name" value="Cupin_2"/>
</dbReference>
<keyword evidence="1" id="KW-0479">Metal-binding</keyword>